<dbReference type="RefSeq" id="WP_188464504.1">
    <property type="nucleotide sequence ID" value="NZ_BMFQ01000002.1"/>
</dbReference>
<proteinExistence type="predicted"/>
<dbReference type="AlphaFoldDB" id="A0A917GKC4"/>
<evidence type="ECO:0000313" key="2">
    <source>
        <dbReference type="Proteomes" id="UP000625976"/>
    </source>
</evidence>
<dbReference type="EMBL" id="BMFQ01000002">
    <property type="protein sequence ID" value="GGG49390.1"/>
    <property type="molecule type" value="Genomic_DNA"/>
</dbReference>
<reference evidence="1" key="1">
    <citation type="journal article" date="2014" name="Int. J. Syst. Evol. Microbiol.">
        <title>Complete genome sequence of Corynebacterium casei LMG S-19264T (=DSM 44701T), isolated from a smear-ripened cheese.</title>
        <authorList>
            <consortium name="US DOE Joint Genome Institute (JGI-PGF)"/>
            <person name="Walter F."/>
            <person name="Albersmeier A."/>
            <person name="Kalinowski J."/>
            <person name="Ruckert C."/>
        </authorList>
    </citation>
    <scope>NUCLEOTIDE SEQUENCE</scope>
    <source>
        <strain evidence="1">CGMCC 1.12751</strain>
    </source>
</reference>
<gene>
    <name evidence="1" type="ORF">GCM10010976_20870</name>
</gene>
<sequence>MEKLIALINEIQDCTLEIEVHYPTLYNQLDKNPYEEQLSKVSTEMLLEYFNALKVKLDMYQIPICHESSAVI</sequence>
<organism evidence="1 2">
    <name type="scientific">Bizionia arctica</name>
    <dbReference type="NCBI Taxonomy" id="1495645"/>
    <lineage>
        <taxon>Bacteria</taxon>
        <taxon>Pseudomonadati</taxon>
        <taxon>Bacteroidota</taxon>
        <taxon>Flavobacteriia</taxon>
        <taxon>Flavobacteriales</taxon>
        <taxon>Flavobacteriaceae</taxon>
        <taxon>Bizionia</taxon>
    </lineage>
</organism>
<accession>A0A917GKC4</accession>
<reference evidence="1" key="2">
    <citation type="submission" date="2020-09" db="EMBL/GenBank/DDBJ databases">
        <authorList>
            <person name="Sun Q."/>
            <person name="Zhou Y."/>
        </authorList>
    </citation>
    <scope>NUCLEOTIDE SEQUENCE</scope>
    <source>
        <strain evidence="1">CGMCC 1.12751</strain>
    </source>
</reference>
<keyword evidence="2" id="KW-1185">Reference proteome</keyword>
<evidence type="ECO:0000313" key="1">
    <source>
        <dbReference type="EMBL" id="GGG49390.1"/>
    </source>
</evidence>
<dbReference type="Proteomes" id="UP000625976">
    <property type="component" value="Unassembled WGS sequence"/>
</dbReference>
<protein>
    <submittedName>
        <fullName evidence="1">Uncharacterized protein</fullName>
    </submittedName>
</protein>
<comment type="caution">
    <text evidence="1">The sequence shown here is derived from an EMBL/GenBank/DDBJ whole genome shotgun (WGS) entry which is preliminary data.</text>
</comment>
<name>A0A917GKC4_9FLAO</name>